<dbReference type="InterPro" id="IPR013210">
    <property type="entry name" value="LRR_N_plant-typ"/>
</dbReference>
<accession>A0A835DYV2</accession>
<dbReference type="SUPFAM" id="SSF52058">
    <property type="entry name" value="L domain-like"/>
    <property type="match status" value="2"/>
</dbReference>
<feature type="domain" description="Disease resistance R13L4/SHOC-2-like LRR" evidence="14">
    <location>
        <begin position="238"/>
        <end position="422"/>
    </location>
</feature>
<evidence type="ECO:0000256" key="11">
    <source>
        <dbReference type="SAM" id="Phobius"/>
    </source>
</evidence>
<keyword evidence="3" id="KW-1003">Cell membrane</keyword>
<dbReference type="InterPro" id="IPR055414">
    <property type="entry name" value="LRR_R13L4/SHOC2-like"/>
</dbReference>
<evidence type="ECO:0000256" key="2">
    <source>
        <dbReference type="ARBA" id="ARBA00009592"/>
    </source>
</evidence>
<evidence type="ECO:0000256" key="10">
    <source>
        <dbReference type="ARBA" id="ARBA00023180"/>
    </source>
</evidence>
<comment type="similarity">
    <text evidence="2">Belongs to the RLP family.</text>
</comment>
<dbReference type="PANTHER" id="PTHR48061:SF48">
    <property type="entry name" value="OS01G0162500 PROTEIN"/>
    <property type="match status" value="1"/>
</dbReference>
<evidence type="ECO:0000256" key="8">
    <source>
        <dbReference type="ARBA" id="ARBA00022989"/>
    </source>
</evidence>
<proteinExistence type="inferred from homology"/>
<dbReference type="SMART" id="SM00369">
    <property type="entry name" value="LRR_TYP"/>
    <property type="match status" value="7"/>
</dbReference>
<dbReference type="Pfam" id="PF08263">
    <property type="entry name" value="LRRNT_2"/>
    <property type="match status" value="1"/>
</dbReference>
<evidence type="ECO:0000259" key="14">
    <source>
        <dbReference type="Pfam" id="PF23598"/>
    </source>
</evidence>
<evidence type="ECO:0000256" key="3">
    <source>
        <dbReference type="ARBA" id="ARBA00022475"/>
    </source>
</evidence>
<dbReference type="InterPro" id="IPR032675">
    <property type="entry name" value="LRR_dom_sf"/>
</dbReference>
<keyword evidence="5 11" id="KW-0812">Transmembrane</keyword>
<evidence type="ECO:0000313" key="15">
    <source>
        <dbReference type="EMBL" id="KAF8650853.1"/>
    </source>
</evidence>
<evidence type="ECO:0000256" key="12">
    <source>
        <dbReference type="SAM" id="SignalP"/>
    </source>
</evidence>
<dbReference type="Pfam" id="PF00560">
    <property type="entry name" value="LRR_1"/>
    <property type="match status" value="1"/>
</dbReference>
<dbReference type="InterPro" id="IPR001611">
    <property type="entry name" value="Leu-rich_rpt"/>
</dbReference>
<dbReference type="FunFam" id="3.80.10.10:FF:000095">
    <property type="entry name" value="LRR receptor-like serine/threonine-protein kinase GSO1"/>
    <property type="match status" value="2"/>
</dbReference>
<dbReference type="PANTHER" id="PTHR48061">
    <property type="entry name" value="LEUCINE-RICH REPEAT RECEPTOR PROTEIN KINASE EMS1-LIKE-RELATED"/>
    <property type="match status" value="1"/>
</dbReference>
<dbReference type="InterPro" id="IPR003591">
    <property type="entry name" value="Leu-rich_rpt_typical-subtyp"/>
</dbReference>
<dbReference type="SUPFAM" id="SSF52047">
    <property type="entry name" value="RNI-like"/>
    <property type="match status" value="1"/>
</dbReference>
<feature type="transmembrane region" description="Helical" evidence="11">
    <location>
        <begin position="865"/>
        <end position="887"/>
    </location>
</feature>
<evidence type="ECO:0000256" key="1">
    <source>
        <dbReference type="ARBA" id="ARBA00004251"/>
    </source>
</evidence>
<sequence length="896" mass="97318">MGTKQQVVLHVIIQIHLALGASSLIPSSGGTFASNNTGVVSIPCLPNQASALLRLKHSFATTNSSLIAFRSWRVGTDCCRWLGVQCGDSDGRVTSLDLGNRGLKSGGLDPVIFYLASLRYLNLAYNDFNNSQLPSAGFERLVKLTHLNLSTSSFSGQVPAGINRLTNLVSLDLSTSFETFDLLHNVRNLSNLRELRLGNADLSSSGTQWCNVLAKSSGSRLENINVGKTNFSGIIPASLSNLIYLKKLGLGASGFSGELPSSIGNFKSLQALEISGKGIVGSIPSWVGNLTSLTNLQFHDCGLSSSIPTFIGHLRHLQQLFLCNCGFSGHIPSHISNLTQLQMLMFSSNNLVGTVDLTFFKNLGRLITLDLSYNNLVVLDGEYNSSLTSFPKFRHLGLAGCNMLTFPNFLKYQDEILVLDLSHNKIHGAIPQWAWELWYGIYFLTLAFNEFTSVGYSPFLPIPNITVLDLTNNLFEGPIPVPQGSAGVLGYSNNLFSSIPSQLSSHLSDAGLFHAYNNKLSGNLSESFCGGPNILLLDLSENNFSGSIPSCLMENLNGMQSLKLRKNQLHGEIPDSTAAGCSFEALDFSSNHIKGQLPRSLLACKNLEIFDVGNNEISDSFPCWMSELLRLQVLILKSNKFFGQVAQQIQEGKSACAFPSATIIDLSSNNFLGSLPKDQWFKNLRSMIFSDPNMSSSINHEVPGVAITYHYTTAITYKGHEDTTFAKILTALVFIDFSNNAFNGSIPTAIGQLGLLHGLNISHNFLTGPIPSQFAYLKELEALDLSFNELSGKIPQELASLDFLSMLNLSYNRLVGSIPVSPHFLTFTSSFQGNDGLCGPPLSKACNNITASSNLVRPKKESTDIILFLFVGVGFGVGFAIAIAVAWQIPVRKRQP</sequence>
<dbReference type="Pfam" id="PF23598">
    <property type="entry name" value="LRR_14"/>
    <property type="match status" value="1"/>
</dbReference>
<keyword evidence="6 12" id="KW-0732">Signal</keyword>
<dbReference type="Pfam" id="PF13855">
    <property type="entry name" value="LRR_8"/>
    <property type="match status" value="1"/>
</dbReference>
<evidence type="ECO:0000313" key="16">
    <source>
        <dbReference type="Proteomes" id="UP000636709"/>
    </source>
</evidence>
<keyword evidence="4" id="KW-0433">Leucine-rich repeat</keyword>
<gene>
    <name evidence="15" type="ORF">HU200_063761</name>
</gene>
<organism evidence="15 16">
    <name type="scientific">Digitaria exilis</name>
    <dbReference type="NCBI Taxonomy" id="1010633"/>
    <lineage>
        <taxon>Eukaryota</taxon>
        <taxon>Viridiplantae</taxon>
        <taxon>Streptophyta</taxon>
        <taxon>Embryophyta</taxon>
        <taxon>Tracheophyta</taxon>
        <taxon>Spermatophyta</taxon>
        <taxon>Magnoliopsida</taxon>
        <taxon>Liliopsida</taxon>
        <taxon>Poales</taxon>
        <taxon>Poaceae</taxon>
        <taxon>PACMAD clade</taxon>
        <taxon>Panicoideae</taxon>
        <taxon>Panicodae</taxon>
        <taxon>Paniceae</taxon>
        <taxon>Anthephorinae</taxon>
        <taxon>Digitaria</taxon>
    </lineage>
</organism>
<dbReference type="InterPro" id="IPR046956">
    <property type="entry name" value="RLP23-like"/>
</dbReference>
<dbReference type="EMBL" id="JACEFO010002708">
    <property type="protein sequence ID" value="KAF8650853.1"/>
    <property type="molecule type" value="Genomic_DNA"/>
</dbReference>
<dbReference type="GO" id="GO:0005886">
    <property type="term" value="C:plasma membrane"/>
    <property type="evidence" value="ECO:0007669"/>
    <property type="project" value="UniProtKB-SubCell"/>
</dbReference>
<name>A0A835DYV2_9POAL</name>
<evidence type="ECO:0000256" key="7">
    <source>
        <dbReference type="ARBA" id="ARBA00022737"/>
    </source>
</evidence>
<dbReference type="Proteomes" id="UP000636709">
    <property type="component" value="Unassembled WGS sequence"/>
</dbReference>
<evidence type="ECO:0000256" key="4">
    <source>
        <dbReference type="ARBA" id="ARBA00022614"/>
    </source>
</evidence>
<evidence type="ECO:0000256" key="9">
    <source>
        <dbReference type="ARBA" id="ARBA00023136"/>
    </source>
</evidence>
<evidence type="ECO:0000256" key="6">
    <source>
        <dbReference type="ARBA" id="ARBA00022729"/>
    </source>
</evidence>
<dbReference type="OrthoDB" id="442066at2759"/>
<dbReference type="Gene3D" id="3.80.10.10">
    <property type="entry name" value="Ribonuclease Inhibitor"/>
    <property type="match status" value="4"/>
</dbReference>
<evidence type="ECO:0000259" key="13">
    <source>
        <dbReference type="Pfam" id="PF08263"/>
    </source>
</evidence>
<dbReference type="FunFam" id="3.80.10.10:FF:000041">
    <property type="entry name" value="LRR receptor-like serine/threonine-protein kinase ERECTA"/>
    <property type="match status" value="1"/>
</dbReference>
<keyword evidence="10" id="KW-0325">Glycoprotein</keyword>
<evidence type="ECO:0000256" key="5">
    <source>
        <dbReference type="ARBA" id="ARBA00022692"/>
    </source>
</evidence>
<feature type="chain" id="PRO_5032509085" description="Leucine-rich repeat-containing N-terminal plant-type domain-containing protein" evidence="12">
    <location>
        <begin position="21"/>
        <end position="896"/>
    </location>
</feature>
<reference evidence="15" key="1">
    <citation type="submission" date="2020-07" db="EMBL/GenBank/DDBJ databases">
        <title>Genome sequence and genetic diversity analysis of an under-domesticated orphan crop, white fonio (Digitaria exilis).</title>
        <authorList>
            <person name="Bennetzen J.L."/>
            <person name="Chen S."/>
            <person name="Ma X."/>
            <person name="Wang X."/>
            <person name="Yssel A.E.J."/>
            <person name="Chaluvadi S.R."/>
            <person name="Johnson M."/>
            <person name="Gangashetty P."/>
            <person name="Hamidou F."/>
            <person name="Sanogo M.D."/>
            <person name="Zwaenepoel A."/>
            <person name="Wallace J."/>
            <person name="Van De Peer Y."/>
            <person name="Van Deynze A."/>
        </authorList>
    </citation>
    <scope>NUCLEOTIDE SEQUENCE</scope>
    <source>
        <tissue evidence="15">Leaves</tissue>
    </source>
</reference>
<comment type="subcellular location">
    <subcellularLocation>
        <location evidence="1">Cell membrane</location>
        <topology evidence="1">Single-pass type I membrane protein</topology>
    </subcellularLocation>
</comment>
<feature type="domain" description="Leucine-rich repeat-containing N-terminal plant-type" evidence="13">
    <location>
        <begin position="46"/>
        <end position="86"/>
    </location>
</feature>
<comment type="caution">
    <text evidence="15">The sequence shown here is derived from an EMBL/GenBank/DDBJ whole genome shotgun (WGS) entry which is preliminary data.</text>
</comment>
<evidence type="ECO:0008006" key="17">
    <source>
        <dbReference type="Google" id="ProtNLM"/>
    </source>
</evidence>
<dbReference type="AlphaFoldDB" id="A0A835DYV2"/>
<feature type="signal peptide" evidence="12">
    <location>
        <begin position="1"/>
        <end position="20"/>
    </location>
</feature>
<protein>
    <recommendedName>
        <fullName evidence="17">Leucine-rich repeat-containing N-terminal plant-type domain-containing protein</fullName>
    </recommendedName>
</protein>
<keyword evidence="9 11" id="KW-0472">Membrane</keyword>
<keyword evidence="8 11" id="KW-1133">Transmembrane helix</keyword>
<keyword evidence="7" id="KW-0677">Repeat</keyword>
<keyword evidence="16" id="KW-1185">Reference proteome</keyword>